<sequence length="282" mass="32134">MAQHPIVPDPGESHSTVRYRRSPRPRLWPLWSIVLLLILAAGTGGWYAWQTQQKMSQEITRLTKDLSNMHARFDSERDQGDILELFQQQLDKLAIQEKELQSSLDRLSGQWQDDIAEKSRALEERLNQFEGSSGNHAKRFESLVQRIETQEQTLEATGRSLSAVERAGDEGRGALEARLARLDDSRENQDKRVATLSERVDSDMNNLEQKLDETLGSLNIRLDNIEQQQQELVADIEAVSQSGEDDRSKQESLSARLAELELDMTELRQTQLSLSAQLEALR</sequence>
<evidence type="ECO:0000313" key="3">
    <source>
        <dbReference type="EMBL" id="QEM81851.1"/>
    </source>
</evidence>
<evidence type="ECO:0000256" key="1">
    <source>
        <dbReference type="SAM" id="Coils"/>
    </source>
</evidence>
<accession>A0A5C1NG57</accession>
<dbReference type="SUPFAM" id="SSF57997">
    <property type="entry name" value="Tropomyosin"/>
    <property type="match status" value="1"/>
</dbReference>
<gene>
    <name evidence="3" type="ORF">E4T21_10000</name>
</gene>
<feature type="coiled-coil region" evidence="1">
    <location>
        <begin position="83"/>
        <end position="110"/>
    </location>
</feature>
<dbReference type="KEGG" id="hbh:E4T21_10000"/>
<dbReference type="OrthoDB" id="6174570at2"/>
<evidence type="ECO:0000256" key="2">
    <source>
        <dbReference type="SAM" id="Phobius"/>
    </source>
</evidence>
<feature type="transmembrane region" description="Helical" evidence="2">
    <location>
        <begin position="28"/>
        <end position="49"/>
    </location>
</feature>
<dbReference type="RefSeq" id="WP_149284862.1">
    <property type="nucleotide sequence ID" value="NZ_CP038437.2"/>
</dbReference>
<reference evidence="3" key="1">
    <citation type="submission" date="2021-02" db="EMBL/GenBank/DDBJ databases">
        <title>Strain Y2R2, a novel species of the genus Halomonas.</title>
        <authorList>
            <person name="Huang H."/>
        </authorList>
    </citation>
    <scope>NUCLEOTIDE SEQUENCE</scope>
    <source>
        <strain evidence="3">Y2R2</strain>
    </source>
</reference>
<keyword evidence="2" id="KW-0472">Membrane</keyword>
<protein>
    <submittedName>
        <fullName evidence="3">Uncharacterized protein</fullName>
    </submittedName>
</protein>
<evidence type="ECO:0000313" key="4">
    <source>
        <dbReference type="Proteomes" id="UP000324285"/>
    </source>
</evidence>
<keyword evidence="2" id="KW-1133">Transmembrane helix</keyword>
<proteinExistence type="predicted"/>
<keyword evidence="1" id="KW-0175">Coiled coil</keyword>
<dbReference type="EMBL" id="CP038437">
    <property type="protein sequence ID" value="QEM81851.1"/>
    <property type="molecule type" value="Genomic_DNA"/>
</dbReference>
<dbReference type="Gene3D" id="1.10.287.1490">
    <property type="match status" value="1"/>
</dbReference>
<organism evidence="3 4">
    <name type="scientific">Halomonas binhaiensis</name>
    <dbReference type="NCBI Taxonomy" id="2562282"/>
    <lineage>
        <taxon>Bacteria</taxon>
        <taxon>Pseudomonadati</taxon>
        <taxon>Pseudomonadota</taxon>
        <taxon>Gammaproteobacteria</taxon>
        <taxon>Oceanospirillales</taxon>
        <taxon>Halomonadaceae</taxon>
        <taxon>Halomonas</taxon>
    </lineage>
</organism>
<feature type="coiled-coil region" evidence="1">
    <location>
        <begin position="179"/>
        <end position="277"/>
    </location>
</feature>
<keyword evidence="4" id="KW-1185">Reference proteome</keyword>
<dbReference type="AlphaFoldDB" id="A0A5C1NG57"/>
<keyword evidence="2" id="KW-0812">Transmembrane</keyword>
<dbReference type="Proteomes" id="UP000324285">
    <property type="component" value="Chromosome"/>
</dbReference>
<name>A0A5C1NG57_9GAMM</name>